<evidence type="ECO:0000313" key="1">
    <source>
        <dbReference type="EMBL" id="KAK3088553.1"/>
    </source>
</evidence>
<evidence type="ECO:0000313" key="2">
    <source>
        <dbReference type="Proteomes" id="UP001186944"/>
    </source>
</evidence>
<protein>
    <submittedName>
        <fullName evidence="1">Uncharacterized protein</fullName>
    </submittedName>
</protein>
<dbReference type="Proteomes" id="UP001186944">
    <property type="component" value="Unassembled WGS sequence"/>
</dbReference>
<gene>
    <name evidence="1" type="ORF">FSP39_020507</name>
</gene>
<comment type="caution">
    <text evidence="1">The sequence shown here is derived from an EMBL/GenBank/DDBJ whole genome shotgun (WGS) entry which is preliminary data.</text>
</comment>
<organism evidence="1 2">
    <name type="scientific">Pinctada imbricata</name>
    <name type="common">Atlantic pearl-oyster</name>
    <name type="synonym">Pinctada martensii</name>
    <dbReference type="NCBI Taxonomy" id="66713"/>
    <lineage>
        <taxon>Eukaryota</taxon>
        <taxon>Metazoa</taxon>
        <taxon>Spiralia</taxon>
        <taxon>Lophotrochozoa</taxon>
        <taxon>Mollusca</taxon>
        <taxon>Bivalvia</taxon>
        <taxon>Autobranchia</taxon>
        <taxon>Pteriomorphia</taxon>
        <taxon>Pterioida</taxon>
        <taxon>Pterioidea</taxon>
        <taxon>Pteriidae</taxon>
        <taxon>Pinctada</taxon>
    </lineage>
</organism>
<keyword evidence="2" id="KW-1185">Reference proteome</keyword>
<accession>A0AA88XVL3</accession>
<dbReference type="EMBL" id="VSWD01000011">
    <property type="protein sequence ID" value="KAK3088553.1"/>
    <property type="molecule type" value="Genomic_DNA"/>
</dbReference>
<reference evidence="1" key="1">
    <citation type="submission" date="2019-08" db="EMBL/GenBank/DDBJ databases">
        <title>The improved chromosome-level genome for the pearl oyster Pinctada fucata martensii using PacBio sequencing and Hi-C.</title>
        <authorList>
            <person name="Zheng Z."/>
        </authorList>
    </citation>
    <scope>NUCLEOTIDE SEQUENCE</scope>
    <source>
        <strain evidence="1">ZZ-2019</strain>
        <tissue evidence="1">Adductor muscle</tissue>
    </source>
</reference>
<dbReference type="AlphaFoldDB" id="A0AA88XVL3"/>
<proteinExistence type="predicted"/>
<sequence length="172" mass="19826">MALALGNTRLNVKKTGVSVTIPNNSKARLMYYLDCICNALELDTSDSQQIRKLRDYKNYWALSDDEVTQLLLLCVAISPDKLINKVLFQDDDMCGDSSNEFYEITAVQSRMVVASSIVIGGQTKRVNKIMTFKMVWLRRYYLEPMQELAGELERRQEAARRRRRRDDGCVVM</sequence>
<name>A0AA88XVL3_PINIB</name>